<evidence type="ECO:0000256" key="2">
    <source>
        <dbReference type="ARBA" id="ARBA00005354"/>
    </source>
</evidence>
<keyword evidence="5" id="KW-0597">Phosphoprotein</keyword>
<gene>
    <name evidence="22" type="ORF">RJ641_004684</name>
</gene>
<dbReference type="GO" id="GO:0005524">
    <property type="term" value="F:ATP binding"/>
    <property type="evidence" value="ECO:0007669"/>
    <property type="project" value="UniProtKB-UniRule"/>
</dbReference>
<evidence type="ECO:0000256" key="1">
    <source>
        <dbReference type="ARBA" id="ARBA00004635"/>
    </source>
</evidence>
<keyword evidence="15" id="KW-0449">Lipoprotein</keyword>
<dbReference type="CDD" id="cd05117">
    <property type="entry name" value="STKc_CAMK"/>
    <property type="match status" value="1"/>
</dbReference>
<dbReference type="Proteomes" id="UP001370490">
    <property type="component" value="Unassembled WGS sequence"/>
</dbReference>
<dbReference type="FunFam" id="3.30.200.20:FF:000004">
    <property type="entry name" value="Calcium-dependent protein kinase 1"/>
    <property type="match status" value="1"/>
</dbReference>
<comment type="subcellular location">
    <subcellularLocation>
        <location evidence="1">Membrane</location>
        <topology evidence="1">Lipid-anchor</topology>
    </subcellularLocation>
</comment>
<dbReference type="GO" id="GO:0005509">
    <property type="term" value="F:calcium ion binding"/>
    <property type="evidence" value="ECO:0007669"/>
    <property type="project" value="InterPro"/>
</dbReference>
<dbReference type="InterPro" id="IPR017441">
    <property type="entry name" value="Protein_kinase_ATP_BS"/>
</dbReference>
<keyword evidence="6" id="KW-0808">Transferase</keyword>
<dbReference type="PANTHER" id="PTHR24349">
    <property type="entry name" value="SERINE/THREONINE-PROTEIN KINASE"/>
    <property type="match status" value="1"/>
</dbReference>
<dbReference type="EC" id="2.7.11.1" evidence="3"/>
<dbReference type="InterPro" id="IPR011009">
    <property type="entry name" value="Kinase-like_dom_sf"/>
</dbReference>
<dbReference type="PROSITE" id="PS00018">
    <property type="entry name" value="EF_HAND_1"/>
    <property type="match status" value="4"/>
</dbReference>
<evidence type="ECO:0000259" key="20">
    <source>
        <dbReference type="PROSITE" id="PS50011"/>
    </source>
</evidence>
<evidence type="ECO:0000256" key="3">
    <source>
        <dbReference type="ARBA" id="ARBA00012513"/>
    </source>
</evidence>
<accession>A0AAN8VAG8</accession>
<keyword evidence="4" id="KW-0723">Serine/threonine-protein kinase</keyword>
<evidence type="ECO:0000313" key="22">
    <source>
        <dbReference type="EMBL" id="KAK6930590.1"/>
    </source>
</evidence>
<comment type="similarity">
    <text evidence="2">Belongs to the protein kinase superfamily. CAMK Ser/Thr protein kinase family. CaMK subfamily.</text>
</comment>
<evidence type="ECO:0000256" key="6">
    <source>
        <dbReference type="ARBA" id="ARBA00022679"/>
    </source>
</evidence>
<dbReference type="Gene3D" id="3.30.200.20">
    <property type="entry name" value="Phosphorylase Kinase, domain 1"/>
    <property type="match status" value="1"/>
</dbReference>
<dbReference type="InterPro" id="IPR000719">
    <property type="entry name" value="Prot_kinase_dom"/>
</dbReference>
<dbReference type="SUPFAM" id="SSF47473">
    <property type="entry name" value="EF-hand"/>
    <property type="match status" value="1"/>
</dbReference>
<keyword evidence="14" id="KW-0472">Membrane</keyword>
<dbReference type="EMBL" id="JBAMMX010000012">
    <property type="protein sequence ID" value="KAK6930590.1"/>
    <property type="molecule type" value="Genomic_DNA"/>
</dbReference>
<dbReference type="Pfam" id="PF00069">
    <property type="entry name" value="Pkinase"/>
    <property type="match status" value="1"/>
</dbReference>
<keyword evidence="10 19" id="KW-0547">Nucleotide-binding</keyword>
<dbReference type="Gene3D" id="1.10.510.10">
    <property type="entry name" value="Transferase(Phosphotransferase) domain 1"/>
    <property type="match status" value="1"/>
</dbReference>
<keyword evidence="23" id="KW-1185">Reference proteome</keyword>
<dbReference type="GO" id="GO:0004674">
    <property type="term" value="F:protein serine/threonine kinase activity"/>
    <property type="evidence" value="ECO:0007669"/>
    <property type="project" value="UniProtKB-KW"/>
</dbReference>
<reference evidence="22 23" key="1">
    <citation type="submission" date="2023-12" db="EMBL/GenBank/DDBJ databases">
        <title>A high-quality genome assembly for Dillenia turbinata (Dilleniales).</title>
        <authorList>
            <person name="Chanderbali A."/>
        </authorList>
    </citation>
    <scope>NUCLEOTIDE SEQUENCE [LARGE SCALE GENOMIC DNA]</scope>
    <source>
        <strain evidence="22">LSX21</strain>
        <tissue evidence="22">Leaf</tissue>
    </source>
</reference>
<dbReference type="InterPro" id="IPR011992">
    <property type="entry name" value="EF-hand-dom_pair"/>
</dbReference>
<evidence type="ECO:0000256" key="19">
    <source>
        <dbReference type="PROSITE-ProRule" id="PRU10141"/>
    </source>
</evidence>
<keyword evidence="12" id="KW-0106">Calcium</keyword>
<dbReference type="SMART" id="SM00054">
    <property type="entry name" value="EFh"/>
    <property type="match status" value="4"/>
</dbReference>
<evidence type="ECO:0000256" key="10">
    <source>
        <dbReference type="ARBA" id="ARBA00022741"/>
    </source>
</evidence>
<dbReference type="PROSITE" id="PS00108">
    <property type="entry name" value="PROTEIN_KINASE_ST"/>
    <property type="match status" value="1"/>
</dbReference>
<keyword evidence="13 19" id="KW-0067">ATP-binding</keyword>
<evidence type="ECO:0000256" key="4">
    <source>
        <dbReference type="ARBA" id="ARBA00022527"/>
    </source>
</evidence>
<evidence type="ECO:0000313" key="23">
    <source>
        <dbReference type="Proteomes" id="UP001370490"/>
    </source>
</evidence>
<dbReference type="Pfam" id="PF13499">
    <property type="entry name" value="EF-hand_7"/>
    <property type="match status" value="2"/>
</dbReference>
<feature type="domain" description="EF-hand" evidence="21">
    <location>
        <begin position="471"/>
        <end position="506"/>
    </location>
</feature>
<proteinExistence type="inferred from homology"/>
<evidence type="ECO:0000256" key="18">
    <source>
        <dbReference type="ARBA" id="ARBA00048679"/>
    </source>
</evidence>
<feature type="domain" description="EF-hand" evidence="21">
    <location>
        <begin position="362"/>
        <end position="397"/>
    </location>
</feature>
<evidence type="ECO:0000256" key="16">
    <source>
        <dbReference type="ARBA" id="ARBA00024334"/>
    </source>
</evidence>
<name>A0AAN8VAG8_9MAGN</name>
<dbReference type="PROSITE" id="PS50011">
    <property type="entry name" value="PROTEIN_KINASE_DOM"/>
    <property type="match status" value="1"/>
</dbReference>
<dbReference type="AlphaFoldDB" id="A0AAN8VAG8"/>
<evidence type="ECO:0000256" key="11">
    <source>
        <dbReference type="ARBA" id="ARBA00022777"/>
    </source>
</evidence>
<dbReference type="FunFam" id="1.10.510.10:FF:000067">
    <property type="entry name" value="calcium-dependent protein kinase 13"/>
    <property type="match status" value="1"/>
</dbReference>
<evidence type="ECO:0000256" key="14">
    <source>
        <dbReference type="ARBA" id="ARBA00023136"/>
    </source>
</evidence>
<comment type="catalytic activity">
    <reaction evidence="17">
        <text>L-threonyl-[protein] + ATP = O-phospho-L-threonyl-[protein] + ADP + H(+)</text>
        <dbReference type="Rhea" id="RHEA:46608"/>
        <dbReference type="Rhea" id="RHEA-COMP:11060"/>
        <dbReference type="Rhea" id="RHEA-COMP:11605"/>
        <dbReference type="ChEBI" id="CHEBI:15378"/>
        <dbReference type="ChEBI" id="CHEBI:30013"/>
        <dbReference type="ChEBI" id="CHEBI:30616"/>
        <dbReference type="ChEBI" id="CHEBI:61977"/>
        <dbReference type="ChEBI" id="CHEBI:456216"/>
        <dbReference type="EC" id="2.7.11.1"/>
    </reaction>
</comment>
<dbReference type="InterPro" id="IPR018247">
    <property type="entry name" value="EF_Hand_1_Ca_BS"/>
</dbReference>
<organism evidence="22 23">
    <name type="scientific">Dillenia turbinata</name>
    <dbReference type="NCBI Taxonomy" id="194707"/>
    <lineage>
        <taxon>Eukaryota</taxon>
        <taxon>Viridiplantae</taxon>
        <taxon>Streptophyta</taxon>
        <taxon>Embryophyta</taxon>
        <taxon>Tracheophyta</taxon>
        <taxon>Spermatophyta</taxon>
        <taxon>Magnoliopsida</taxon>
        <taxon>eudicotyledons</taxon>
        <taxon>Gunneridae</taxon>
        <taxon>Pentapetalae</taxon>
        <taxon>Dilleniales</taxon>
        <taxon>Dilleniaceae</taxon>
        <taxon>Dillenia</taxon>
    </lineage>
</organism>
<keyword evidence="7" id="KW-0519">Myristate</keyword>
<feature type="domain" description="EF-hand" evidence="21">
    <location>
        <begin position="398"/>
        <end position="433"/>
    </location>
</feature>
<evidence type="ECO:0000256" key="12">
    <source>
        <dbReference type="ARBA" id="ARBA00022837"/>
    </source>
</evidence>
<dbReference type="GO" id="GO:0016020">
    <property type="term" value="C:membrane"/>
    <property type="evidence" value="ECO:0007669"/>
    <property type="project" value="UniProtKB-SubCell"/>
</dbReference>
<comment type="similarity">
    <text evidence="16">Belongs to the protein kinase superfamily. Ser/Thr protein kinase family. CDPK subfamily.</text>
</comment>
<evidence type="ECO:0000256" key="15">
    <source>
        <dbReference type="ARBA" id="ARBA00023288"/>
    </source>
</evidence>
<sequence>MGVCISSPIGAVAPQPEPEKHVTMVAPTTPTVTGGHLRLSAALRPITVLQNPDGDDIFKKYRLEKELGRGEFGITYQCFDNETGETYACKTISKSKLRTEIDVEDVRREVEILRHLPPHPNIVRFKEAYEDKEAIYLVMELCEGGELFDRIIAKGHYTERAAAEITRTIVEIVKTCHSHGVIHRDLKPENFLFASASDTSQLKAIDFGLSIFFKPGQRFCEIVGSPYYMAPEVLRRNYGPEVDVWSTGIILYILLCGVPPFWAETEEGIAHAIVKGEIDFERDPWPKVSEEAKDLVRNMLEPNPYSRLTIEEVLGHPWLKNANHVPDVPLGENVRTRINQFSLMNKFKKKVLRVVADNLPNEQIAGIIELFHTMDKDKNGNLTFEELKDGFHMIGQPVPDPEVQMLMDAADYDGNGTISCDEFVTLSVHLKKISNDEHLSQAFRYFDKDQSGYIEFEELRETLLDDNLGPNKEQVIKDIIFDIDLDKDGRVSYQEFEAMMKCGTDWKMASRNYSRVMLNALSLRLFKDNSFSKGTPCFHLDK</sequence>
<evidence type="ECO:0000256" key="17">
    <source>
        <dbReference type="ARBA" id="ARBA00047899"/>
    </source>
</evidence>
<dbReference type="InterPro" id="IPR050205">
    <property type="entry name" value="CDPK_Ser/Thr_kinases"/>
</dbReference>
<evidence type="ECO:0000256" key="7">
    <source>
        <dbReference type="ARBA" id="ARBA00022707"/>
    </source>
</evidence>
<evidence type="ECO:0000256" key="8">
    <source>
        <dbReference type="ARBA" id="ARBA00022723"/>
    </source>
</evidence>
<dbReference type="PROSITE" id="PS50222">
    <property type="entry name" value="EF_HAND_2"/>
    <property type="match status" value="4"/>
</dbReference>
<feature type="binding site" evidence="19">
    <location>
        <position position="90"/>
    </location>
    <ligand>
        <name>ATP</name>
        <dbReference type="ChEBI" id="CHEBI:30616"/>
    </ligand>
</feature>
<evidence type="ECO:0000259" key="21">
    <source>
        <dbReference type="PROSITE" id="PS50222"/>
    </source>
</evidence>
<keyword evidence="8" id="KW-0479">Metal-binding</keyword>
<evidence type="ECO:0000256" key="13">
    <source>
        <dbReference type="ARBA" id="ARBA00022840"/>
    </source>
</evidence>
<dbReference type="FunFam" id="1.10.238.10:FF:000050">
    <property type="entry name" value="Calcium-dependent protein kinase 7"/>
    <property type="match status" value="1"/>
</dbReference>
<dbReference type="Gene3D" id="1.10.238.10">
    <property type="entry name" value="EF-hand"/>
    <property type="match status" value="1"/>
</dbReference>
<feature type="domain" description="Protein kinase" evidence="20">
    <location>
        <begin position="61"/>
        <end position="319"/>
    </location>
</feature>
<comment type="caution">
    <text evidence="22">The sequence shown here is derived from an EMBL/GenBank/DDBJ whole genome shotgun (WGS) entry which is preliminary data.</text>
</comment>
<protein>
    <recommendedName>
        <fullName evidence="3">non-specific serine/threonine protein kinase</fullName>
        <ecNumber evidence="3">2.7.11.1</ecNumber>
    </recommendedName>
</protein>
<dbReference type="SUPFAM" id="SSF56112">
    <property type="entry name" value="Protein kinase-like (PK-like)"/>
    <property type="match status" value="1"/>
</dbReference>
<dbReference type="PROSITE" id="PS00107">
    <property type="entry name" value="PROTEIN_KINASE_ATP"/>
    <property type="match status" value="1"/>
</dbReference>
<comment type="catalytic activity">
    <reaction evidence="18">
        <text>L-seryl-[protein] + ATP = O-phospho-L-seryl-[protein] + ADP + H(+)</text>
        <dbReference type="Rhea" id="RHEA:17989"/>
        <dbReference type="Rhea" id="RHEA-COMP:9863"/>
        <dbReference type="Rhea" id="RHEA-COMP:11604"/>
        <dbReference type="ChEBI" id="CHEBI:15378"/>
        <dbReference type="ChEBI" id="CHEBI:29999"/>
        <dbReference type="ChEBI" id="CHEBI:30616"/>
        <dbReference type="ChEBI" id="CHEBI:83421"/>
        <dbReference type="ChEBI" id="CHEBI:456216"/>
        <dbReference type="EC" id="2.7.11.1"/>
    </reaction>
</comment>
<keyword evidence="9" id="KW-0677">Repeat</keyword>
<dbReference type="InterPro" id="IPR002048">
    <property type="entry name" value="EF_hand_dom"/>
</dbReference>
<keyword evidence="11" id="KW-0418">Kinase</keyword>
<evidence type="ECO:0000256" key="9">
    <source>
        <dbReference type="ARBA" id="ARBA00022737"/>
    </source>
</evidence>
<evidence type="ECO:0000256" key="5">
    <source>
        <dbReference type="ARBA" id="ARBA00022553"/>
    </source>
</evidence>
<dbReference type="InterPro" id="IPR008271">
    <property type="entry name" value="Ser/Thr_kinase_AS"/>
</dbReference>
<dbReference type="CDD" id="cd00051">
    <property type="entry name" value="EFh"/>
    <property type="match status" value="2"/>
</dbReference>
<feature type="domain" description="EF-hand" evidence="21">
    <location>
        <begin position="434"/>
        <end position="469"/>
    </location>
</feature>
<dbReference type="SMART" id="SM00220">
    <property type="entry name" value="S_TKc"/>
    <property type="match status" value="1"/>
</dbReference>